<dbReference type="PANTHER" id="PTHR11960:SF18">
    <property type="entry name" value="EUKARYOTIC TRANSLATION INITIATION FACTOR 4E HOMOLOGOUS PROTEIN, ISOFORM B"/>
    <property type="match status" value="1"/>
</dbReference>
<name>A0A6C0D2P8_9ZZZZ</name>
<proteinExistence type="predicted"/>
<reference evidence="1" key="1">
    <citation type="journal article" date="2020" name="Nature">
        <title>Giant virus diversity and host interactions through global metagenomics.</title>
        <authorList>
            <person name="Schulz F."/>
            <person name="Roux S."/>
            <person name="Paez-Espino D."/>
            <person name="Jungbluth S."/>
            <person name="Walsh D.A."/>
            <person name="Denef V.J."/>
            <person name="McMahon K.D."/>
            <person name="Konstantinidis K.T."/>
            <person name="Eloe-Fadrosh E.A."/>
            <person name="Kyrpides N.C."/>
            <person name="Woyke T."/>
        </authorList>
    </citation>
    <scope>NUCLEOTIDE SEQUENCE</scope>
    <source>
        <strain evidence="1">GVMAG-M-3300023174-107</strain>
    </source>
</reference>
<dbReference type="Gene3D" id="3.30.760.10">
    <property type="entry name" value="RNA Cap, Translation Initiation Factor Eif4e"/>
    <property type="match status" value="1"/>
</dbReference>
<dbReference type="EMBL" id="MN739524">
    <property type="protein sequence ID" value="QHT10672.1"/>
    <property type="molecule type" value="Genomic_DNA"/>
</dbReference>
<dbReference type="InterPro" id="IPR023398">
    <property type="entry name" value="TIF_eIF4e-like"/>
</dbReference>
<dbReference type="GO" id="GO:0016281">
    <property type="term" value="C:eukaryotic translation initiation factor 4F complex"/>
    <property type="evidence" value="ECO:0007669"/>
    <property type="project" value="TreeGrafter"/>
</dbReference>
<dbReference type="InterPro" id="IPR001040">
    <property type="entry name" value="TIF_eIF_4E"/>
</dbReference>
<accession>A0A6C0D2P8</accession>
<evidence type="ECO:0000313" key="1">
    <source>
        <dbReference type="EMBL" id="QHT10672.1"/>
    </source>
</evidence>
<dbReference type="GO" id="GO:0003743">
    <property type="term" value="F:translation initiation factor activity"/>
    <property type="evidence" value="ECO:0007669"/>
    <property type="project" value="InterPro"/>
</dbReference>
<protein>
    <submittedName>
        <fullName evidence="1">Uncharacterized protein</fullName>
    </submittedName>
</protein>
<sequence>MPEYKLDSNWNFYIHLQNDPNWDYSGYHNIIKLDTAEKTILLNEELSFELIKKTMLFVMRENIKPMWEDIDNQNGGGFSFKVHNKNIEQVWKKLFFLLVGESLTNKTNFENVNGISLSPKKSFCIVKIWMKNCKLINPSIFQDIEHMDKNGCIFKKHVSE</sequence>
<dbReference type="GO" id="GO:0000340">
    <property type="term" value="F:RNA 7-methylguanosine cap binding"/>
    <property type="evidence" value="ECO:0007669"/>
    <property type="project" value="TreeGrafter"/>
</dbReference>
<dbReference type="Pfam" id="PF01652">
    <property type="entry name" value="IF4E"/>
    <property type="match status" value="1"/>
</dbReference>
<dbReference type="AlphaFoldDB" id="A0A6C0D2P8"/>
<dbReference type="PANTHER" id="PTHR11960">
    <property type="entry name" value="EUKARYOTIC TRANSLATION INITIATION FACTOR 4E RELATED"/>
    <property type="match status" value="1"/>
</dbReference>
<organism evidence="1">
    <name type="scientific">viral metagenome</name>
    <dbReference type="NCBI Taxonomy" id="1070528"/>
    <lineage>
        <taxon>unclassified sequences</taxon>
        <taxon>metagenomes</taxon>
        <taxon>organismal metagenomes</taxon>
    </lineage>
</organism>
<dbReference type="SUPFAM" id="SSF55418">
    <property type="entry name" value="eIF4e-like"/>
    <property type="match status" value="1"/>
</dbReference>